<dbReference type="eggNOG" id="arCOG00229">
    <property type="taxonomic scope" value="Archaea"/>
</dbReference>
<dbReference type="Pfam" id="PF12849">
    <property type="entry name" value="PBP_like_2"/>
    <property type="match status" value="1"/>
</dbReference>
<dbReference type="PANTHER" id="PTHR37945:SF1">
    <property type="entry name" value="EXTRACELLULAR TUNGSTATE BINDING PROTEIN"/>
    <property type="match status" value="1"/>
</dbReference>
<dbReference type="PATRIC" id="fig|797299.3.peg.2605"/>
<keyword evidence="4" id="KW-1185">Reference proteome</keyword>
<evidence type="ECO:0000256" key="1">
    <source>
        <dbReference type="SAM" id="MobiDB-lite"/>
    </source>
</evidence>
<evidence type="ECO:0000259" key="2">
    <source>
        <dbReference type="Pfam" id="PF12849"/>
    </source>
</evidence>
<dbReference type="KEGG" id="hlr:HALLA_18000"/>
<dbReference type="GeneID" id="25146294"/>
<dbReference type="OrthoDB" id="14917at2157"/>
<dbReference type="AlphaFoldDB" id="W0JTR7"/>
<accession>W0JTR7</accession>
<gene>
    <name evidence="3" type="ORF">HALLA_18000</name>
</gene>
<name>W0JTR7_9EURY</name>
<dbReference type="STRING" id="797299.HALLA_18000"/>
<reference evidence="3 4" key="1">
    <citation type="submission" date="2014-01" db="EMBL/GenBank/DDBJ databases">
        <authorList>
            <consortium name="DOE Joint Genome Institute"/>
            <person name="Anderson I."/>
            <person name="Huntemann M."/>
            <person name="Han J."/>
            <person name="Chen A."/>
            <person name="Kyrpides N."/>
            <person name="Mavromatis K."/>
            <person name="Markowitz V."/>
            <person name="Palaniappan K."/>
            <person name="Ivanova N."/>
            <person name="Schaumberg A."/>
            <person name="Pati A."/>
            <person name="Liolios K."/>
            <person name="Nordberg H.P."/>
            <person name="Cantor M.N."/>
            <person name="Hua S.X."/>
            <person name="Woyke T."/>
        </authorList>
    </citation>
    <scope>NUCLEOTIDE SEQUENCE [LARGE SCALE GENOMIC DNA]</scope>
    <source>
        <strain evidence="3 4">XH-48</strain>
    </source>
</reference>
<dbReference type="SUPFAM" id="SSF53850">
    <property type="entry name" value="Periplasmic binding protein-like II"/>
    <property type="match status" value="1"/>
</dbReference>
<feature type="compositionally biased region" description="Polar residues" evidence="1">
    <location>
        <begin position="289"/>
        <end position="302"/>
    </location>
</feature>
<dbReference type="PANTHER" id="PTHR37945">
    <property type="entry name" value="EXTRACELLULAR TUNGSTATE BINDING PROTEIN"/>
    <property type="match status" value="1"/>
</dbReference>
<evidence type="ECO:0000313" key="3">
    <source>
        <dbReference type="EMBL" id="AHG00408.1"/>
    </source>
</evidence>
<dbReference type="Gene3D" id="3.40.190.10">
    <property type="entry name" value="Periplasmic binding protein-like II"/>
    <property type="match status" value="2"/>
</dbReference>
<dbReference type="InterPro" id="IPR024370">
    <property type="entry name" value="PBP_domain"/>
</dbReference>
<dbReference type="PROSITE" id="PS51257">
    <property type="entry name" value="PROKAR_LIPOPROTEIN"/>
    <property type="match status" value="1"/>
</dbReference>
<dbReference type="InterPro" id="IPR052738">
    <property type="entry name" value="ABC-Tungstate_binding"/>
</dbReference>
<organism evidence="3 4">
    <name type="scientific">Halostagnicola larsenii XH-48</name>
    <dbReference type="NCBI Taxonomy" id="797299"/>
    <lineage>
        <taxon>Archaea</taxon>
        <taxon>Methanobacteriati</taxon>
        <taxon>Methanobacteriota</taxon>
        <taxon>Stenosarchaea group</taxon>
        <taxon>Halobacteria</taxon>
        <taxon>Halobacteriales</taxon>
        <taxon>Natrialbaceae</taxon>
        <taxon>Halostagnicola</taxon>
    </lineage>
</organism>
<dbReference type="Proteomes" id="UP000019024">
    <property type="component" value="Chromosome"/>
</dbReference>
<dbReference type="HOGENOM" id="CLU_061511_0_0_2"/>
<dbReference type="EMBL" id="CP007055">
    <property type="protein sequence ID" value="AHG00408.1"/>
    <property type="molecule type" value="Genomic_DNA"/>
</dbReference>
<proteinExistence type="predicted"/>
<protein>
    <submittedName>
        <fullName evidence="3">Molybdenum transporter</fullName>
    </submittedName>
</protein>
<feature type="domain" description="PBP" evidence="2">
    <location>
        <begin position="36"/>
        <end position="259"/>
    </location>
</feature>
<feature type="region of interest" description="Disordered" evidence="1">
    <location>
        <begin position="287"/>
        <end position="308"/>
    </location>
</feature>
<evidence type="ECO:0000313" key="4">
    <source>
        <dbReference type="Proteomes" id="UP000019024"/>
    </source>
</evidence>
<sequence>MEIPRRSLLVGVGISAASAGCLGRDRSASDGPSGKLTVAVTTSTYDSGLVDELHSAFESAYGVTVRAVSGGTGETIAAGERGDVDAVMAHARSLEDEFIRTGDGINRRDFAVGDFVIAGPADDPAAIASVDDAATAFERIASTESSFLSRGDRSGTHIKEREIWDDAGIDPNGEWYRQTGQGMGETLVQADQRDSYLLTVRGNFIDTREQLDLERFVDGPVTDGDPALENPYGIIAVNPASEPSAAYELAMYYIGFLTGKRGQEIVAEYTVDGEQLFYPNALAEEPNFEQYSPRSSNDSTETALEEVS</sequence>
<dbReference type="RefSeq" id="WP_049953654.1">
    <property type="nucleotide sequence ID" value="NZ_CP007055.1"/>
</dbReference>